<name>A0A1V2AA39_9BACI</name>
<dbReference type="RefSeq" id="WP_076764469.1">
    <property type="nucleotide sequence ID" value="NZ_MSFI01000008.1"/>
</dbReference>
<organism evidence="1 2">
    <name type="scientific">Domibacillus epiphyticus</name>
    <dbReference type="NCBI Taxonomy" id="1714355"/>
    <lineage>
        <taxon>Bacteria</taxon>
        <taxon>Bacillati</taxon>
        <taxon>Bacillota</taxon>
        <taxon>Bacilli</taxon>
        <taxon>Bacillales</taxon>
        <taxon>Bacillaceae</taxon>
        <taxon>Domibacillus</taxon>
    </lineage>
</organism>
<sequence>MNCAVGLLCAACRKKILEKDLVAWTEKNKVVHLVCDTVQISDGVRFLGRAELLKEQLEIYDEFA</sequence>
<dbReference type="Proteomes" id="UP000188613">
    <property type="component" value="Unassembled WGS sequence"/>
</dbReference>
<dbReference type="EMBL" id="MSFI01000008">
    <property type="protein sequence ID" value="OMP67866.1"/>
    <property type="molecule type" value="Genomic_DNA"/>
</dbReference>
<dbReference type="STRING" id="1714355.BTO28_05105"/>
<proteinExistence type="predicted"/>
<evidence type="ECO:0000313" key="1">
    <source>
        <dbReference type="EMBL" id="OMP67866.1"/>
    </source>
</evidence>
<accession>A0A1V2AA39</accession>
<gene>
    <name evidence="1" type="ORF">BTO28_05105</name>
</gene>
<comment type="caution">
    <text evidence="1">The sequence shown here is derived from an EMBL/GenBank/DDBJ whole genome shotgun (WGS) entry which is preliminary data.</text>
</comment>
<evidence type="ECO:0000313" key="2">
    <source>
        <dbReference type="Proteomes" id="UP000188613"/>
    </source>
</evidence>
<keyword evidence="2" id="KW-1185">Reference proteome</keyword>
<protein>
    <submittedName>
        <fullName evidence="1">Uncharacterized protein</fullName>
    </submittedName>
</protein>
<dbReference type="AlphaFoldDB" id="A0A1V2AA39"/>
<reference evidence="1 2" key="1">
    <citation type="submission" date="2016-12" db="EMBL/GenBank/DDBJ databases">
        <title>Domibacillus sp. SAB 38T whole genome sequencing.</title>
        <authorList>
            <person name="Verma A."/>
            <person name="Ojha A.K."/>
            <person name="Krishnamurthi S."/>
        </authorList>
    </citation>
    <scope>NUCLEOTIDE SEQUENCE [LARGE SCALE GENOMIC DNA]</scope>
    <source>
        <strain evidence="1 2">SAB 38</strain>
    </source>
</reference>
<dbReference type="OrthoDB" id="2970474at2"/>